<dbReference type="InterPro" id="IPR044855">
    <property type="entry name" value="CoA-Trfase_III_dom3_sf"/>
</dbReference>
<dbReference type="InterPro" id="IPR023606">
    <property type="entry name" value="CoA-Trfase_III_dom_1_sf"/>
</dbReference>
<reference evidence="2 4" key="1">
    <citation type="submission" date="2019-09" db="EMBL/GenBank/DDBJ databases">
        <title>Genome sequence of Clostridium sp. EA1.</title>
        <authorList>
            <person name="Poehlein A."/>
            <person name="Bengelsdorf F.R."/>
            <person name="Daniel R."/>
        </authorList>
    </citation>
    <scope>NUCLEOTIDE SEQUENCE [LARGE SCALE GENOMIC DNA]</scope>
    <source>
        <strain evidence="2 4">EA1</strain>
    </source>
</reference>
<dbReference type="Proteomes" id="UP000515909">
    <property type="component" value="Chromosome"/>
</dbReference>
<dbReference type="PANTHER" id="PTHR48207:SF3">
    <property type="entry name" value="SUCCINATE--HYDROXYMETHYLGLUTARATE COA-TRANSFERASE"/>
    <property type="match status" value="1"/>
</dbReference>
<dbReference type="OrthoDB" id="9797653at2"/>
<gene>
    <name evidence="2" type="primary">uctC</name>
    <name evidence="2" type="ORF">CAFE_07630</name>
    <name evidence="3" type="ORF">HCR03_15965</name>
</gene>
<dbReference type="Pfam" id="PF02515">
    <property type="entry name" value="CoA_transf_3"/>
    <property type="match status" value="1"/>
</dbReference>
<dbReference type="KEGG" id="cfem:HCR03_15965"/>
<dbReference type="Gene3D" id="3.40.50.10540">
    <property type="entry name" value="Crotonobetainyl-coa:carnitine coa-transferase, domain 1"/>
    <property type="match status" value="1"/>
</dbReference>
<accession>A0A7G8T971</accession>
<organism evidence="2 4">
    <name type="scientific">Caproicibacter fermentans</name>
    <dbReference type="NCBI Taxonomy" id="2576756"/>
    <lineage>
        <taxon>Bacteria</taxon>
        <taxon>Bacillati</taxon>
        <taxon>Bacillota</taxon>
        <taxon>Clostridia</taxon>
        <taxon>Eubacteriales</taxon>
        <taxon>Acutalibacteraceae</taxon>
        <taxon>Caproicibacter</taxon>
    </lineage>
</organism>
<dbReference type="PANTHER" id="PTHR48207">
    <property type="entry name" value="SUCCINATE--HYDROXYMETHYLGLUTARATE COA-TRANSFERASE"/>
    <property type="match status" value="1"/>
</dbReference>
<dbReference type="InterPro" id="IPR003673">
    <property type="entry name" value="CoA-Trfase_fam_III"/>
</dbReference>
<sequence>MEYEGLLKGCKVLDLTRVLAGPYCAMLLADMGADVTKIEIPGKGDDSRANAPMVQSNGLKESAYYMNLNRNKRGMTLNLKSQDGKDIFKQLVKQSDIVLENYRPGVMEHLGLGYDELRQINPGIIYGCVSGFGHYGPYSQRAGYDIVGQAMSGLMSTTGWPGGPPTRTGTAIADVVGGLNCAIGVLAAYSHKLQTGEGEKVDISLVDGMVSALEIINMIYLVQERVPTRIGNRYEAVYPYDTFRAKGEDQYVVIAAGNDKLFGLLAGVMGRPELTEDPRFRTNILRVQNHEALKPIVEAWTAQYTIDEIVDMLLKVGCPAAPINTIDRVVKDPHISGARKMFVECNHPIGKLTITGNQIKLTNHPIEEFRPAPLLGQQTMEILGEKLGLSDSRINELKAKGAL</sequence>
<dbReference type="GO" id="GO:0008410">
    <property type="term" value="F:CoA-transferase activity"/>
    <property type="evidence" value="ECO:0007669"/>
    <property type="project" value="TreeGrafter"/>
</dbReference>
<dbReference type="EMBL" id="CP060286">
    <property type="protein sequence ID" value="QNK40162.1"/>
    <property type="molecule type" value="Genomic_DNA"/>
</dbReference>
<dbReference type="Gene3D" id="3.30.1540.10">
    <property type="entry name" value="formyl-coa transferase, domain 3"/>
    <property type="match status" value="1"/>
</dbReference>
<dbReference type="SUPFAM" id="SSF89796">
    <property type="entry name" value="CoA-transferase family III (CaiB/BaiF)"/>
    <property type="match status" value="1"/>
</dbReference>
<evidence type="ECO:0000256" key="1">
    <source>
        <dbReference type="ARBA" id="ARBA00022679"/>
    </source>
</evidence>
<reference evidence="3 5" key="2">
    <citation type="submission" date="2020-08" db="EMBL/GenBank/DDBJ databases">
        <title>The isolate Caproiciproducens sp. 7D4C2 produces n-caproate at mildly acidic conditions from hexoses: genome and rBOX comparison with related strains and chain-elongating bacteria.</title>
        <authorList>
            <person name="Esquivel-Elizondo S."/>
            <person name="Bagci C."/>
            <person name="Temovska M."/>
            <person name="Jeon B.S."/>
            <person name="Bessarab I."/>
            <person name="Williams R.B.H."/>
            <person name="Huson D.H."/>
            <person name="Angenent L.T."/>
        </authorList>
    </citation>
    <scope>NUCLEOTIDE SEQUENCE [LARGE SCALE GENOMIC DNA]</scope>
    <source>
        <strain evidence="3 5">7D4C2</strain>
    </source>
</reference>
<protein>
    <submittedName>
        <fullName evidence="2">Acetyl-CoA:oxalate CoA-transferase</fullName>
        <ecNumber evidence="2">2.8.3.19</ecNumber>
    </submittedName>
    <submittedName>
        <fullName evidence="3">CoA transferase</fullName>
    </submittedName>
</protein>
<accession>A0A6N8HWM5</accession>
<dbReference type="AlphaFoldDB" id="A0A6N8HWM5"/>
<evidence type="ECO:0000313" key="2">
    <source>
        <dbReference type="EMBL" id="MVB10089.1"/>
    </source>
</evidence>
<evidence type="ECO:0000313" key="3">
    <source>
        <dbReference type="EMBL" id="QNK40162.1"/>
    </source>
</evidence>
<dbReference type="RefSeq" id="WP_066642036.1">
    <property type="nucleotide sequence ID" value="NZ_CP060286.1"/>
</dbReference>
<evidence type="ECO:0000313" key="4">
    <source>
        <dbReference type="Proteomes" id="UP000469440"/>
    </source>
</evidence>
<proteinExistence type="predicted"/>
<dbReference type="EMBL" id="VWXL01000019">
    <property type="protein sequence ID" value="MVB10089.1"/>
    <property type="molecule type" value="Genomic_DNA"/>
</dbReference>
<keyword evidence="4" id="KW-1185">Reference proteome</keyword>
<dbReference type="EC" id="2.8.3.19" evidence="2"/>
<keyword evidence="1 2" id="KW-0808">Transferase</keyword>
<evidence type="ECO:0000313" key="5">
    <source>
        <dbReference type="Proteomes" id="UP000515909"/>
    </source>
</evidence>
<name>A0A6N8HWM5_9FIRM</name>
<dbReference type="Proteomes" id="UP000469440">
    <property type="component" value="Unassembled WGS sequence"/>
</dbReference>
<dbReference type="InterPro" id="IPR050483">
    <property type="entry name" value="CoA-transferase_III_domain"/>
</dbReference>